<proteinExistence type="predicted"/>
<dbReference type="EMBL" id="QRDW01000001">
    <property type="protein sequence ID" value="RED54336.1"/>
    <property type="molecule type" value="Genomic_DNA"/>
</dbReference>
<dbReference type="Proteomes" id="UP000256845">
    <property type="component" value="Unassembled WGS sequence"/>
</dbReference>
<evidence type="ECO:0000313" key="1">
    <source>
        <dbReference type="EMBL" id="RED54336.1"/>
    </source>
</evidence>
<dbReference type="AlphaFoldDB" id="A0A3D9HZK2"/>
<sequence length="198" mass="22525">MTTDNPDLERSVLALYEKVLGKPAELNELFTLDHCVRAIELEFDRQKDDTRQMLRVQKTETRIIQKLVESLLAADISSDRADVIRDCLEKALEQCTRIIDQSPLKLGLYDSGDTSAQLIDVIISAVADPSLYDEFQGGRTLSEWQQDAMLAALNETGFDLVGEYDIYNEINLESLKAELNIANAMIEKLYQRVYEKMD</sequence>
<name>A0A3D9HZK2_9PROT</name>
<protein>
    <submittedName>
        <fullName evidence="1">Uncharacterized protein</fullName>
    </submittedName>
</protein>
<evidence type="ECO:0000313" key="2">
    <source>
        <dbReference type="Proteomes" id="UP000256845"/>
    </source>
</evidence>
<comment type="caution">
    <text evidence="1">The sequence shown here is derived from an EMBL/GenBank/DDBJ whole genome shotgun (WGS) entry which is preliminary data.</text>
</comment>
<reference evidence="1 2" key="1">
    <citation type="submission" date="2018-07" db="EMBL/GenBank/DDBJ databases">
        <title>Genomic Encyclopedia of Type Strains, Phase III (KMG-III): the genomes of soil and plant-associated and newly described type strains.</title>
        <authorList>
            <person name="Whitman W."/>
        </authorList>
    </citation>
    <scope>NUCLEOTIDE SEQUENCE [LARGE SCALE GENOMIC DNA]</scope>
    <source>
        <strain evidence="1 2">CECT 8488</strain>
    </source>
</reference>
<organism evidence="1 2">
    <name type="scientific">Aestuariispira insulae</name>
    <dbReference type="NCBI Taxonomy" id="1461337"/>
    <lineage>
        <taxon>Bacteria</taxon>
        <taxon>Pseudomonadati</taxon>
        <taxon>Pseudomonadota</taxon>
        <taxon>Alphaproteobacteria</taxon>
        <taxon>Rhodospirillales</taxon>
        <taxon>Kiloniellaceae</taxon>
        <taxon>Aestuariispira</taxon>
    </lineage>
</organism>
<accession>A0A3D9HZK2</accession>
<dbReference type="RefSeq" id="WP_115935400.1">
    <property type="nucleotide sequence ID" value="NZ_QRDW01000001.1"/>
</dbReference>
<keyword evidence="2" id="KW-1185">Reference proteome</keyword>
<gene>
    <name evidence="1" type="ORF">DFP90_1011139</name>
</gene>